<accession>A0ACB8V4Q2</accession>
<name>A0ACB8V4Q2_9EURO</name>
<organism evidence="1">
    <name type="scientific">Ophidiomyces ophidiicola</name>
    <dbReference type="NCBI Taxonomy" id="1387563"/>
    <lineage>
        <taxon>Eukaryota</taxon>
        <taxon>Fungi</taxon>
        <taxon>Dikarya</taxon>
        <taxon>Ascomycota</taxon>
        <taxon>Pezizomycotina</taxon>
        <taxon>Eurotiomycetes</taxon>
        <taxon>Eurotiomycetidae</taxon>
        <taxon>Onygenales</taxon>
        <taxon>Onygenaceae</taxon>
        <taxon>Ophidiomyces</taxon>
    </lineage>
</organism>
<proteinExistence type="predicted"/>
<protein>
    <submittedName>
        <fullName evidence="1">Uncharacterized protein</fullName>
    </submittedName>
</protein>
<dbReference type="EMBL" id="JALBCA010000005">
    <property type="protein sequence ID" value="KAI2392668.1"/>
    <property type="molecule type" value="Genomic_DNA"/>
</dbReference>
<gene>
    <name evidence="1" type="ORF">LOY88_000464</name>
</gene>
<reference evidence="1" key="1">
    <citation type="journal article" date="2022" name="bioRxiv">
        <title>Population genetic analysis of Ophidiomyces ophidiicola, the causative agent of snake fungal disease, indicates recent introductions to the USA.</title>
        <authorList>
            <person name="Ladner J.T."/>
            <person name="Palmer J.M."/>
            <person name="Ettinger C.L."/>
            <person name="Stajich J.E."/>
            <person name="Farrell T.M."/>
            <person name="Glorioso B.M."/>
            <person name="Lawson B."/>
            <person name="Price S.J."/>
            <person name="Stengle A.G."/>
            <person name="Grear D.A."/>
            <person name="Lorch J.M."/>
        </authorList>
    </citation>
    <scope>NUCLEOTIDE SEQUENCE</scope>
    <source>
        <strain evidence="1">NWHC 24266-5</strain>
    </source>
</reference>
<sequence>MAIPNEALQKLVQEIEAQAIASQQQIGLVKSQITAKQRDMRLSELTSNELGQVPPNTNVYEGVGKMCIKFSTVVLSKRANIVLRRFVTTPIGDVKKRLSDEQKGLKTDLANLEKRLHYLETTFKNSRAQMEQIFRSGGRS</sequence>
<comment type="caution">
    <text evidence="1">The sequence shown here is derived from an EMBL/GenBank/DDBJ whole genome shotgun (WGS) entry which is preliminary data.</text>
</comment>
<evidence type="ECO:0000313" key="1">
    <source>
        <dbReference type="EMBL" id="KAI2392668.1"/>
    </source>
</evidence>